<comment type="caution">
    <text evidence="3">The sequence shown here is derived from an EMBL/GenBank/DDBJ whole genome shotgun (WGS) entry which is preliminary data.</text>
</comment>
<gene>
    <name evidence="2" type="ORF">JIM95_09290</name>
    <name evidence="3" type="ORF">OS123_07825</name>
</gene>
<feature type="region of interest" description="Disordered" evidence="1">
    <location>
        <begin position="305"/>
        <end position="329"/>
    </location>
</feature>
<evidence type="ECO:0000313" key="5">
    <source>
        <dbReference type="Proteomes" id="UP001070238"/>
    </source>
</evidence>
<proteinExistence type="predicted"/>
<feature type="compositionally biased region" description="Acidic residues" evidence="1">
    <location>
        <begin position="306"/>
        <end position="329"/>
    </location>
</feature>
<evidence type="ECO:0000313" key="3">
    <source>
        <dbReference type="EMBL" id="MCX7538445.1"/>
    </source>
</evidence>
<dbReference type="AlphaFoldDB" id="A0A9Q4CDK1"/>
<evidence type="ECO:0000313" key="4">
    <source>
        <dbReference type="Proteomes" id="UP000650005"/>
    </source>
</evidence>
<organism evidence="3 5">
    <name type="scientific">Corynebacterium antarcticum</name>
    <dbReference type="NCBI Taxonomy" id="2800405"/>
    <lineage>
        <taxon>Bacteria</taxon>
        <taxon>Bacillati</taxon>
        <taxon>Actinomycetota</taxon>
        <taxon>Actinomycetes</taxon>
        <taxon>Mycobacteriales</taxon>
        <taxon>Corynebacteriaceae</taxon>
        <taxon>Corynebacterium</taxon>
    </lineage>
</organism>
<dbReference type="EMBL" id="JAPMKX010000003">
    <property type="protein sequence ID" value="MCX7538445.1"/>
    <property type="molecule type" value="Genomic_DNA"/>
</dbReference>
<reference evidence="3" key="2">
    <citation type="submission" date="2022-11" db="EMBL/GenBank/DDBJ databases">
        <title>Corynebacterium sp. isolated from Penguins.</title>
        <authorList>
            <person name="Sedlar K."/>
            <person name="Svec P."/>
        </authorList>
    </citation>
    <scope>NUCLEOTIDE SEQUENCE</scope>
    <source>
        <strain evidence="3">P5875</strain>
    </source>
</reference>
<name>A0A9Q4CDK1_9CORY</name>
<protein>
    <submittedName>
        <fullName evidence="3">DNA primase</fullName>
    </submittedName>
</protein>
<evidence type="ECO:0000313" key="2">
    <source>
        <dbReference type="EMBL" id="MBK1844769.1"/>
    </source>
</evidence>
<accession>A0A9Q4CDK1</accession>
<dbReference type="Proteomes" id="UP000650005">
    <property type="component" value="Unassembled WGS sequence"/>
</dbReference>
<dbReference type="RefSeq" id="WP_200260075.1">
    <property type="nucleotide sequence ID" value="NZ_JAENIP020000003.1"/>
</dbReference>
<evidence type="ECO:0000256" key="1">
    <source>
        <dbReference type="SAM" id="MobiDB-lite"/>
    </source>
</evidence>
<dbReference type="Proteomes" id="UP001070238">
    <property type="component" value="Unassembled WGS sequence"/>
</dbReference>
<sequence>MPTGTVEDRAGIATAPGVTALGCQVSRCLHLDEGAGYAEFPANSPTRPPVTGRVHHDMSFYEDLAAALDAEGIESRVNDDTLFVPISSGVEIQFDVTNELLPAANIYIAAAPDTGDGEVIPDADEEEFEAVLVSAVFSVDAAVDAVLDHMATDAIVDLVDELVTDPDGRFGDLQFTAVEGEPITVRSPAADNSELDIVIDIVDGEPTATVTLTTFDPDLESLLDDQLNGVDSPVDDEVIEELIACFLAEGLILPEQTMGLGTYTDFSRLLTVMPFIAEHVAEWEGDLTNTADGYDALFGDLGENWSVEEDGDDLEDFDLDGDEDDGQNR</sequence>
<keyword evidence="4" id="KW-1185">Reference proteome</keyword>
<dbReference type="EMBL" id="JAENIP010000014">
    <property type="protein sequence ID" value="MBK1844769.1"/>
    <property type="molecule type" value="Genomic_DNA"/>
</dbReference>
<reference evidence="2" key="1">
    <citation type="submission" date="2021-01" db="EMBL/GenBank/DDBJ databases">
        <title>Characterization of Corynebacterium spp. from penguins.</title>
        <authorList>
            <person name="Svec P."/>
        </authorList>
    </citation>
    <scope>NUCLEOTIDE SEQUENCE</scope>
    <source>
        <strain evidence="2">CCM 8835</strain>
    </source>
</reference>